<accession>A0A2S7IFK4</accession>
<comment type="subcellular location">
    <subcellularLocation>
        <location evidence="2">Cytoplasm</location>
    </subcellularLocation>
</comment>
<dbReference type="GO" id="GO:0005737">
    <property type="term" value="C:cytoplasm"/>
    <property type="evidence" value="ECO:0007669"/>
    <property type="project" value="UniProtKB-SubCell"/>
</dbReference>
<evidence type="ECO:0000313" key="3">
    <source>
        <dbReference type="EMBL" id="PQA53808.1"/>
    </source>
</evidence>
<dbReference type="InterPro" id="IPR036822">
    <property type="entry name" value="CutC-like_dom_sf"/>
</dbReference>
<gene>
    <name evidence="2" type="primary">cutC</name>
    <name evidence="3" type="ORF">C5O19_24170</name>
</gene>
<dbReference type="PANTHER" id="PTHR12598:SF0">
    <property type="entry name" value="COPPER HOMEOSTASIS PROTEIN CUTC HOMOLOG"/>
    <property type="match status" value="1"/>
</dbReference>
<dbReference type="PANTHER" id="PTHR12598">
    <property type="entry name" value="COPPER HOMEOSTASIS PROTEIN CUTC"/>
    <property type="match status" value="1"/>
</dbReference>
<dbReference type="Gene3D" id="3.20.20.380">
    <property type="entry name" value="Copper homeostasis (CutC) domain"/>
    <property type="match status" value="1"/>
</dbReference>
<keyword evidence="2" id="KW-0963">Cytoplasm</keyword>
<dbReference type="EMBL" id="PTRA01000008">
    <property type="protein sequence ID" value="PQA53808.1"/>
    <property type="molecule type" value="Genomic_DNA"/>
</dbReference>
<dbReference type="OrthoDB" id="9815677at2"/>
<protein>
    <recommendedName>
        <fullName evidence="2">PF03932 family protein CutC</fullName>
    </recommendedName>
</protein>
<name>A0A2S7IFK4_9BACT</name>
<comment type="caution">
    <text evidence="3">The sequence shown here is derived from an EMBL/GenBank/DDBJ whole genome shotgun (WGS) entry which is preliminary data.</text>
</comment>
<dbReference type="InterPro" id="IPR005627">
    <property type="entry name" value="CutC-like"/>
</dbReference>
<evidence type="ECO:0000256" key="1">
    <source>
        <dbReference type="ARBA" id="ARBA00007768"/>
    </source>
</evidence>
<dbReference type="Proteomes" id="UP000239590">
    <property type="component" value="Unassembled WGS sequence"/>
</dbReference>
<dbReference type="Pfam" id="PF03932">
    <property type="entry name" value="CutC"/>
    <property type="match status" value="1"/>
</dbReference>
<comment type="similarity">
    <text evidence="1 2">Belongs to the CutC family.</text>
</comment>
<dbReference type="SUPFAM" id="SSF110395">
    <property type="entry name" value="CutC-like"/>
    <property type="match status" value="1"/>
</dbReference>
<evidence type="ECO:0000313" key="4">
    <source>
        <dbReference type="Proteomes" id="UP000239590"/>
    </source>
</evidence>
<evidence type="ECO:0000256" key="2">
    <source>
        <dbReference type="HAMAP-Rule" id="MF_00795"/>
    </source>
</evidence>
<sequence length="249" mass="26774">MERVLRKVEVCSYSLESCLAAEKAGADRIELCASPFEGGTTPSLGVVQASLKHVSLPINVMIRPRGGDFCYDDLEFEVMKAEIETFKAAGVQGIVLGILLPDGRVDVERTRELVQLAAPLPVTFHRAIDFAQDLAEAVEDVIATGCRIILTSGGADKAPDGTAELERMVEQAASRIEIMAGSGVNAANAEGLLETGVQALHLTGKVSRDSRMEYRKEGIALGGVAAVPEYDIAYTDWERVAQVVERVKK</sequence>
<dbReference type="FunFam" id="3.20.20.380:FF:000001">
    <property type="entry name" value="Copper homeostasis protein CutC"/>
    <property type="match status" value="1"/>
</dbReference>
<proteinExistence type="inferred from homology"/>
<dbReference type="GO" id="GO:0005507">
    <property type="term" value="F:copper ion binding"/>
    <property type="evidence" value="ECO:0007669"/>
    <property type="project" value="TreeGrafter"/>
</dbReference>
<dbReference type="AlphaFoldDB" id="A0A2S7IFK4"/>
<keyword evidence="4" id="KW-1185">Reference proteome</keyword>
<organism evidence="3 4">
    <name type="scientific">Siphonobacter curvatus</name>
    <dbReference type="NCBI Taxonomy" id="2094562"/>
    <lineage>
        <taxon>Bacteria</taxon>
        <taxon>Pseudomonadati</taxon>
        <taxon>Bacteroidota</taxon>
        <taxon>Cytophagia</taxon>
        <taxon>Cytophagales</taxon>
        <taxon>Cytophagaceae</taxon>
        <taxon>Siphonobacter</taxon>
    </lineage>
</organism>
<comment type="caution">
    <text evidence="2">Once thought to be involved in copper homeostasis, experiments in E.coli have shown this is not the case.</text>
</comment>
<reference evidence="4" key="1">
    <citation type="submission" date="2018-02" db="EMBL/GenBank/DDBJ databases">
        <title>Genome sequencing of Solimonas sp. HR-BB.</title>
        <authorList>
            <person name="Lee Y."/>
            <person name="Jeon C.O."/>
        </authorList>
    </citation>
    <scope>NUCLEOTIDE SEQUENCE [LARGE SCALE GENOMIC DNA]</scope>
    <source>
        <strain evidence="4">HR-U</strain>
    </source>
</reference>
<dbReference type="HAMAP" id="MF_00795">
    <property type="entry name" value="CutC"/>
    <property type="match status" value="1"/>
</dbReference>